<dbReference type="PANTHER" id="PTHR34194:SF2">
    <property type="entry name" value="F14J8.16 PROTEIN"/>
    <property type="match status" value="1"/>
</dbReference>
<dbReference type="Proteomes" id="UP001168098">
    <property type="component" value="Unassembled WGS sequence"/>
</dbReference>
<comment type="caution">
    <text evidence="2">The sequence shown here is derived from an EMBL/GenBank/DDBJ whole genome shotgun (WGS) entry which is preliminary data.</text>
</comment>
<accession>A0AA38YN64</accession>
<evidence type="ECO:0000313" key="3">
    <source>
        <dbReference type="Proteomes" id="UP001168098"/>
    </source>
</evidence>
<reference evidence="2 3" key="1">
    <citation type="journal article" date="2023" name="BMC Biotechnol.">
        <title>Vitis rotundifolia cv Carlos genome sequencing.</title>
        <authorList>
            <person name="Huff M."/>
            <person name="Hulse-Kemp A."/>
            <person name="Scheffler B."/>
            <person name="Youngblood R."/>
            <person name="Simpson S."/>
            <person name="Babiker E."/>
            <person name="Staton M."/>
        </authorList>
    </citation>
    <scope>NUCLEOTIDE SEQUENCE [LARGE SCALE GENOMIC DNA]</scope>
    <source>
        <tissue evidence="2">Leaf</tissue>
    </source>
</reference>
<dbReference type="AlphaFoldDB" id="A0AA38YN64"/>
<dbReference type="EMBL" id="JARBHA010000018">
    <property type="protein sequence ID" value="KAJ9673520.1"/>
    <property type="molecule type" value="Genomic_DNA"/>
</dbReference>
<keyword evidence="3" id="KW-1185">Reference proteome</keyword>
<evidence type="ECO:0000256" key="1">
    <source>
        <dbReference type="SAM" id="MobiDB-lite"/>
    </source>
</evidence>
<gene>
    <name evidence="2" type="ORF">PVL29_023219</name>
</gene>
<organism evidence="2 3">
    <name type="scientific">Vitis rotundifolia</name>
    <name type="common">Muscadine grape</name>
    <dbReference type="NCBI Taxonomy" id="103349"/>
    <lineage>
        <taxon>Eukaryota</taxon>
        <taxon>Viridiplantae</taxon>
        <taxon>Streptophyta</taxon>
        <taxon>Embryophyta</taxon>
        <taxon>Tracheophyta</taxon>
        <taxon>Spermatophyta</taxon>
        <taxon>Magnoliopsida</taxon>
        <taxon>eudicotyledons</taxon>
        <taxon>Gunneridae</taxon>
        <taxon>Pentapetalae</taxon>
        <taxon>rosids</taxon>
        <taxon>Vitales</taxon>
        <taxon>Vitaceae</taxon>
        <taxon>Viteae</taxon>
        <taxon>Vitis</taxon>
    </lineage>
</organism>
<feature type="region of interest" description="Disordered" evidence="1">
    <location>
        <begin position="1"/>
        <end position="35"/>
    </location>
</feature>
<feature type="region of interest" description="Disordered" evidence="1">
    <location>
        <begin position="214"/>
        <end position="235"/>
    </location>
</feature>
<sequence length="450" mass="52619">MSIPRGKEKKLKISSRVSEAKTGPSSVENKNDLVEDPDNARDVRLERRLKRRCVANQSLKINSCTRGTKRTPQDAPSKVILLDEDYSIKKTPQAVAIKDILLDEDYKVYLDTLGNNRCNPSVGDGDWDPQYKMFWENVREDATSFVLEVAVDEDIHILLKYEEDDRLGDEGKPGSPENLRTVTKRENMENPEISKDVPARKRKTLIDNKLRPDLSKKASSRGLSSSEPKCKHETEPCDTGIDESYKTFLECVKEDGNYLVFVNKHGKRVKYEEDEESESESEILAADRDPCITSKLFDSSVCILFTFHFVVSYLKFWYDLLDYQLFMILYFDNYSNELLILSFVLCWQRIKNRNRTGHSQFRDNLMVILKKPYDQLEYEELLQEILRRKPLERHRDLRGRIKSYSVEICSKSYLDHHTGKLDITYWCLQRFVWVQLFLKHGSNYYPCLLV</sequence>
<name>A0AA38YN64_VITRO</name>
<proteinExistence type="predicted"/>
<dbReference type="PANTHER" id="PTHR34194">
    <property type="entry name" value="F14J8.16 PROTEIN"/>
    <property type="match status" value="1"/>
</dbReference>
<evidence type="ECO:0000313" key="2">
    <source>
        <dbReference type="EMBL" id="KAJ9673520.1"/>
    </source>
</evidence>
<protein>
    <submittedName>
        <fullName evidence="2">Uncharacterized protein</fullName>
    </submittedName>
</protein>